<evidence type="ECO:0000256" key="1">
    <source>
        <dbReference type="ARBA" id="ARBA00004167"/>
    </source>
</evidence>
<name>A0A7W7IR86_9CAUL</name>
<comment type="similarity">
    <text evidence="2">Belongs to the TrbI/VirB10 family.</text>
</comment>
<keyword evidence="4 7" id="KW-1133">Transmembrane helix</keyword>
<dbReference type="GO" id="GO:0016020">
    <property type="term" value="C:membrane"/>
    <property type="evidence" value="ECO:0007669"/>
    <property type="project" value="UniProtKB-SubCell"/>
</dbReference>
<dbReference type="EMBL" id="JACHKY010000005">
    <property type="protein sequence ID" value="MBB4799045.1"/>
    <property type="molecule type" value="Genomic_DNA"/>
</dbReference>
<comment type="caution">
    <text evidence="8">The sequence shown here is derived from an EMBL/GenBank/DDBJ whole genome shotgun (WGS) entry which is preliminary data.</text>
</comment>
<organism evidence="8 9">
    <name type="scientific">Brevundimonas bullata</name>
    <dbReference type="NCBI Taxonomy" id="13160"/>
    <lineage>
        <taxon>Bacteria</taxon>
        <taxon>Pseudomonadati</taxon>
        <taxon>Pseudomonadota</taxon>
        <taxon>Alphaproteobacteria</taxon>
        <taxon>Caulobacterales</taxon>
        <taxon>Caulobacteraceae</taxon>
        <taxon>Brevundimonas</taxon>
    </lineage>
</organism>
<dbReference type="Gene3D" id="2.40.128.260">
    <property type="entry name" value="Type IV secretion system, VirB10/TraB/TrbI"/>
    <property type="match status" value="1"/>
</dbReference>
<evidence type="ECO:0000256" key="7">
    <source>
        <dbReference type="SAM" id="Phobius"/>
    </source>
</evidence>
<gene>
    <name evidence="8" type="ORF">HNP32_002801</name>
</gene>
<dbReference type="Pfam" id="PF03743">
    <property type="entry name" value="TrbI"/>
    <property type="match status" value="1"/>
</dbReference>
<proteinExistence type="inferred from homology"/>
<evidence type="ECO:0000256" key="2">
    <source>
        <dbReference type="ARBA" id="ARBA00010265"/>
    </source>
</evidence>
<dbReference type="InterPro" id="IPR005498">
    <property type="entry name" value="T4SS_VirB10/TraB/TrbI"/>
</dbReference>
<keyword evidence="5 7" id="KW-0472">Membrane</keyword>
<keyword evidence="3 7" id="KW-0812">Transmembrane</keyword>
<feature type="region of interest" description="Disordered" evidence="6">
    <location>
        <begin position="69"/>
        <end position="127"/>
    </location>
</feature>
<sequence>MTGVPPRGEPQGAPKASAPDLDGRAQRPPVVRLRGAMVKLVAGSAGLVLAGALTWAFVVQPELREASRARAAEGRDEDVRRAVRPAEQVTDQPATYDRLPPPRGEAAAAPAPTDAHGREGREPATRGYRASTLKRAAGPDARDLAVRSGLMFETGGADRPAPAAVPLQTVSTGSGDVGAPGSEVYNRHGLTAPVSPFELKAGTLMPAVLLTGVDTSRPGPVIAALTQNLYDTVAGRHLLAPQGSRLIGRHEGDSAYGERRAFIVWERLILPNGKSLVLEAEPGVDARGAVGVQGRVDRRLGALVIGTLFAGAVTTLGQMARDEGGRGGGSFLGDAGDAAAIEGARVGGRLIDRELEVRPVVRVQAGERVQVMITRDLILEPYR</sequence>
<dbReference type="AlphaFoldDB" id="A0A7W7IR86"/>
<evidence type="ECO:0000256" key="5">
    <source>
        <dbReference type="ARBA" id="ARBA00023136"/>
    </source>
</evidence>
<evidence type="ECO:0000256" key="3">
    <source>
        <dbReference type="ARBA" id="ARBA00022692"/>
    </source>
</evidence>
<reference evidence="8 9" key="1">
    <citation type="submission" date="2020-08" db="EMBL/GenBank/DDBJ databases">
        <title>Functional genomics of gut bacteria from endangered species of beetles.</title>
        <authorList>
            <person name="Carlos-Shanley C."/>
        </authorList>
    </citation>
    <scope>NUCLEOTIDE SEQUENCE [LARGE SCALE GENOMIC DNA]</scope>
    <source>
        <strain evidence="8 9">S00123</strain>
    </source>
</reference>
<comment type="subcellular location">
    <subcellularLocation>
        <location evidence="1">Membrane</location>
        <topology evidence="1">Single-pass membrane protein</topology>
    </subcellularLocation>
</comment>
<feature type="compositionally biased region" description="Basic and acidic residues" evidence="6">
    <location>
        <begin position="115"/>
        <end position="124"/>
    </location>
</feature>
<dbReference type="InterPro" id="IPR042217">
    <property type="entry name" value="T4SS_VirB10/TrbI"/>
</dbReference>
<feature type="region of interest" description="Disordered" evidence="6">
    <location>
        <begin position="1"/>
        <end position="25"/>
    </location>
</feature>
<dbReference type="Proteomes" id="UP000539957">
    <property type="component" value="Unassembled WGS sequence"/>
</dbReference>
<dbReference type="RefSeq" id="WP_184271622.1">
    <property type="nucleotide sequence ID" value="NZ_DAINFC010000027.1"/>
</dbReference>
<evidence type="ECO:0000313" key="9">
    <source>
        <dbReference type="Proteomes" id="UP000539957"/>
    </source>
</evidence>
<protein>
    <submittedName>
        <fullName evidence="8">Type IV secretion system protein VirB10</fullName>
    </submittedName>
</protein>
<feature type="compositionally biased region" description="Basic and acidic residues" evidence="6">
    <location>
        <begin position="69"/>
        <end position="81"/>
    </location>
</feature>
<feature type="transmembrane region" description="Helical" evidence="7">
    <location>
        <begin position="36"/>
        <end position="58"/>
    </location>
</feature>
<accession>A0A7W7IR86</accession>
<dbReference type="CDD" id="cd16429">
    <property type="entry name" value="VirB10"/>
    <property type="match status" value="1"/>
</dbReference>
<evidence type="ECO:0000256" key="4">
    <source>
        <dbReference type="ARBA" id="ARBA00022989"/>
    </source>
</evidence>
<keyword evidence="9" id="KW-1185">Reference proteome</keyword>
<evidence type="ECO:0000256" key="6">
    <source>
        <dbReference type="SAM" id="MobiDB-lite"/>
    </source>
</evidence>
<evidence type="ECO:0000313" key="8">
    <source>
        <dbReference type="EMBL" id="MBB4799045.1"/>
    </source>
</evidence>